<proteinExistence type="predicted"/>
<keyword evidence="1" id="KW-1133">Transmembrane helix</keyword>
<evidence type="ECO:0000256" key="1">
    <source>
        <dbReference type="SAM" id="Phobius"/>
    </source>
</evidence>
<organism evidence="4">
    <name type="scientific">Rodentolepis nana</name>
    <name type="common">Dwarf tapeworm</name>
    <name type="synonym">Hymenolepis nana</name>
    <dbReference type="NCBI Taxonomy" id="102285"/>
    <lineage>
        <taxon>Eukaryota</taxon>
        <taxon>Metazoa</taxon>
        <taxon>Spiralia</taxon>
        <taxon>Lophotrochozoa</taxon>
        <taxon>Platyhelminthes</taxon>
        <taxon>Cestoda</taxon>
        <taxon>Eucestoda</taxon>
        <taxon>Cyclophyllidea</taxon>
        <taxon>Hymenolepididae</taxon>
        <taxon>Rodentolepis</taxon>
    </lineage>
</organism>
<dbReference type="Proteomes" id="UP000278807">
    <property type="component" value="Unassembled WGS sequence"/>
</dbReference>
<dbReference type="WBParaSite" id="HNAJ_0001198201-mRNA-1">
    <property type="protein sequence ID" value="HNAJ_0001198201-mRNA-1"/>
    <property type="gene ID" value="HNAJ_0001198201"/>
</dbReference>
<name>A0A0R3TVW4_RODNA</name>
<dbReference type="AlphaFoldDB" id="A0A0R3TVW4"/>
<keyword evidence="3" id="KW-1185">Reference proteome</keyword>
<protein>
    <submittedName>
        <fullName evidence="2 4">Uncharacterized protein</fullName>
    </submittedName>
</protein>
<reference evidence="4" key="1">
    <citation type="submission" date="2017-02" db="UniProtKB">
        <authorList>
            <consortium name="WormBaseParasite"/>
        </authorList>
    </citation>
    <scope>IDENTIFICATION</scope>
</reference>
<evidence type="ECO:0000313" key="4">
    <source>
        <dbReference type="WBParaSite" id="HNAJ_0001198201-mRNA-1"/>
    </source>
</evidence>
<dbReference type="EMBL" id="UZAE01013932">
    <property type="protein sequence ID" value="VDO11867.1"/>
    <property type="molecule type" value="Genomic_DNA"/>
</dbReference>
<keyword evidence="1" id="KW-0812">Transmembrane</keyword>
<accession>A0A0R3TVW4</accession>
<evidence type="ECO:0000313" key="2">
    <source>
        <dbReference type="EMBL" id="VDO11867.1"/>
    </source>
</evidence>
<reference evidence="2 3" key="2">
    <citation type="submission" date="2018-11" db="EMBL/GenBank/DDBJ databases">
        <authorList>
            <consortium name="Pathogen Informatics"/>
        </authorList>
    </citation>
    <scope>NUCLEOTIDE SEQUENCE [LARGE SCALE GENOMIC DNA]</scope>
</reference>
<keyword evidence="1" id="KW-0472">Membrane</keyword>
<gene>
    <name evidence="2" type="ORF">HNAJ_LOCUS11971</name>
</gene>
<feature type="transmembrane region" description="Helical" evidence="1">
    <location>
        <begin position="37"/>
        <end position="60"/>
    </location>
</feature>
<dbReference type="STRING" id="102285.A0A0R3TVW4"/>
<evidence type="ECO:0000313" key="3">
    <source>
        <dbReference type="Proteomes" id="UP000278807"/>
    </source>
</evidence>
<sequence>MKDVNNVTRQFTAITKTPLSSSQPPKISPQKSALLPVVWILSVLSALLSLFCFCLLFAYVRAKHRHLRKFNGSGELDVGCNAKFHQNTFQDHDLTHHVMDVSQPSVVVDADCPFSTHISANHQTKLANPLGLMTLSEQQSKIRRCPVVTYISSLPPRNPQLNNDLELNTLKITPIRSKIGT</sequence>